<dbReference type="AlphaFoldDB" id="A0A0F9HXS3"/>
<comment type="caution">
    <text evidence="1">The sequence shown here is derived from an EMBL/GenBank/DDBJ whole genome shotgun (WGS) entry which is preliminary data.</text>
</comment>
<name>A0A0F9HXS3_9ZZZZ</name>
<accession>A0A0F9HXS3</accession>
<protein>
    <submittedName>
        <fullName evidence="1">Uncharacterized protein</fullName>
    </submittedName>
</protein>
<sequence length="190" mass="22378">MQELTLKTGDIFLTNNYSVGAKIVMGLMTAPTIWHHIFWKITGRIEKERPNFYHAGMVLNETQIIEQQNTVKIRSIDRIFRKDYVVWRNKNLTEHDKNWLVAISLADVGEGYGILECFGKLFTWLTGIKWFSKWFDMKNRAICVVRVAEWYLQVGIDFGVSTPNYVTTKILHNYCKNHSDEWEQLTEVIR</sequence>
<reference evidence="1" key="1">
    <citation type="journal article" date="2015" name="Nature">
        <title>Complex archaea that bridge the gap between prokaryotes and eukaryotes.</title>
        <authorList>
            <person name="Spang A."/>
            <person name="Saw J.H."/>
            <person name="Jorgensen S.L."/>
            <person name="Zaremba-Niedzwiedzka K."/>
            <person name="Martijn J."/>
            <person name="Lind A.E."/>
            <person name="van Eijk R."/>
            <person name="Schleper C."/>
            <person name="Guy L."/>
            <person name="Ettema T.J."/>
        </authorList>
    </citation>
    <scope>NUCLEOTIDE SEQUENCE</scope>
</reference>
<dbReference type="Gene3D" id="3.90.1720.10">
    <property type="entry name" value="endopeptidase domain like (from Nostoc punctiforme)"/>
    <property type="match status" value="1"/>
</dbReference>
<organism evidence="1">
    <name type="scientific">marine sediment metagenome</name>
    <dbReference type="NCBI Taxonomy" id="412755"/>
    <lineage>
        <taxon>unclassified sequences</taxon>
        <taxon>metagenomes</taxon>
        <taxon>ecological metagenomes</taxon>
    </lineage>
</organism>
<dbReference type="EMBL" id="LAZR01023026">
    <property type="protein sequence ID" value="KKL79917.1"/>
    <property type="molecule type" value="Genomic_DNA"/>
</dbReference>
<evidence type="ECO:0000313" key="1">
    <source>
        <dbReference type="EMBL" id="KKL79917.1"/>
    </source>
</evidence>
<proteinExistence type="predicted"/>
<gene>
    <name evidence="1" type="ORF">LCGC14_2010040</name>
</gene>